<dbReference type="Gene3D" id="3.40.50.1170">
    <property type="entry name" value="L-asparaginase, N-terminal domain"/>
    <property type="match status" value="1"/>
</dbReference>
<dbReference type="InterPro" id="IPR027475">
    <property type="entry name" value="Asparaginase/glutaminase_AS2"/>
</dbReference>
<comment type="similarity">
    <text evidence="5">In the N-terminal section; belongs to the asparaginase 1 family.</text>
</comment>
<dbReference type="PROSITE" id="PS50297">
    <property type="entry name" value="ANK_REP_REGION"/>
    <property type="match status" value="2"/>
</dbReference>
<dbReference type="EC" id="3.5.1.1" evidence="1"/>
<feature type="repeat" description="ANK" evidence="8">
    <location>
        <begin position="513"/>
        <end position="545"/>
    </location>
</feature>
<comment type="caution">
    <text evidence="12">The sequence shown here is derived from an EMBL/GenBank/DDBJ whole genome shotgun (WGS) entry which is preliminary data.</text>
</comment>
<dbReference type="Gene3D" id="3.40.50.40">
    <property type="match status" value="1"/>
</dbReference>
<dbReference type="SFLD" id="SFLDS00057">
    <property type="entry name" value="Glutaminase/Asparaginase"/>
    <property type="match status" value="1"/>
</dbReference>
<evidence type="ECO:0000256" key="4">
    <source>
        <dbReference type="ARBA" id="ARBA00023043"/>
    </source>
</evidence>
<evidence type="ECO:0000256" key="2">
    <source>
        <dbReference type="ARBA" id="ARBA00022737"/>
    </source>
</evidence>
<evidence type="ECO:0000256" key="8">
    <source>
        <dbReference type="PROSITE-ProRule" id="PRU00023"/>
    </source>
</evidence>
<dbReference type="FunFam" id="3.40.50.40:FF:000001">
    <property type="entry name" value="L-asparaginase 1"/>
    <property type="match status" value="1"/>
</dbReference>
<dbReference type="PROSITE" id="PS51732">
    <property type="entry name" value="ASN_GLN_ASE_3"/>
    <property type="match status" value="1"/>
</dbReference>
<dbReference type="InterPro" id="IPR037152">
    <property type="entry name" value="L-asparaginase_N_sf"/>
</dbReference>
<dbReference type="Pfam" id="PF13637">
    <property type="entry name" value="Ank_4"/>
    <property type="match status" value="1"/>
</dbReference>
<keyword evidence="13" id="KW-1185">Reference proteome</keyword>
<dbReference type="SMART" id="SM00248">
    <property type="entry name" value="ANK"/>
    <property type="match status" value="4"/>
</dbReference>
<feature type="active site" evidence="9">
    <location>
        <position position="198"/>
    </location>
</feature>
<evidence type="ECO:0000256" key="5">
    <source>
        <dbReference type="ARBA" id="ARBA00061199"/>
    </source>
</evidence>
<dbReference type="InterPro" id="IPR027474">
    <property type="entry name" value="L-asparaginase_N"/>
</dbReference>
<dbReference type="PANTHER" id="PTHR11707:SF28">
    <property type="entry name" value="60 KDA LYSOPHOSPHOLIPASE"/>
    <property type="match status" value="1"/>
</dbReference>
<proteinExistence type="inferred from homology"/>
<evidence type="ECO:0000313" key="13">
    <source>
        <dbReference type="Proteomes" id="UP000242188"/>
    </source>
</evidence>
<dbReference type="InterPro" id="IPR006034">
    <property type="entry name" value="Asparaginase/glutaminase-like"/>
</dbReference>
<dbReference type="CDD" id="cd08963">
    <property type="entry name" value="L-asparaginase_I"/>
    <property type="match status" value="1"/>
</dbReference>
<keyword evidence="2" id="KW-0677">Repeat</keyword>
<organism evidence="12 13">
    <name type="scientific">Mizuhopecten yessoensis</name>
    <name type="common">Japanese scallop</name>
    <name type="synonym">Patinopecten yessoensis</name>
    <dbReference type="NCBI Taxonomy" id="6573"/>
    <lineage>
        <taxon>Eukaryota</taxon>
        <taxon>Metazoa</taxon>
        <taxon>Spiralia</taxon>
        <taxon>Lophotrochozoa</taxon>
        <taxon>Mollusca</taxon>
        <taxon>Bivalvia</taxon>
        <taxon>Autobranchia</taxon>
        <taxon>Pteriomorphia</taxon>
        <taxon>Pectinida</taxon>
        <taxon>Pectinoidea</taxon>
        <taxon>Pectinidae</taxon>
        <taxon>Mizuhopecten</taxon>
    </lineage>
</organism>
<evidence type="ECO:0000256" key="9">
    <source>
        <dbReference type="PROSITE-ProRule" id="PRU10100"/>
    </source>
</evidence>
<dbReference type="STRING" id="6573.A0A210PUS4"/>
<sequence length="679" mass="75444">MFKDFGIAYSSWTNILFFTFKTMAKTHAQKTTSRSEFLQRVPLLSFSTINMADEGAKSSAMEDDLFQRRSKLATAGVAESVEQEQEAKVLVLFTGGTIGMRTNRSGVYEPESNYMIPELRKLPIFHDKDYAEKQLMEEEKDLLVMPLMRSGRRVKYYIKEYNPLLDSSNMNMSDWSKIANDISTFYDDYDGFVILHGTDTMAYTASALSFMCENLGKPIVLTGSQIPIFEVRSDGRDNFLSALVVAGQFCIPEVLVLFGNKVLRGNRTIKNDSGSFDAFISPNIAAIAELETDITVDWSLVFRSGTTEKFRIHCGMCQNVGLLRLFPGISEQLVRLFLQPPMQGVVLQSYGAGNAPDNRPELLKAIEEAINIGVIIINITQCTRGYVDATYATGKALYDKGVIPGGDMTAEAALTKLCYVLSKSSPLEDKRKMMKRNLRGEVRSLHIEDISILDFELIDSVAKALSISTKEETVKLKDALYPNLMCAAAKSNDVQALERLRTTGGNLSAGNQDGRTALHVASREGHLPVVQYLLHHGSTIHTKDQHDHTPLNDAIISKNHQIITLLVRTGAHLTMHPIRIAMELCSAAARDEVSTLQAWRAAGADLNMADYDKRTPLHVAVGTKKLSAVSYLLENGARWDTKDIFENTAEMQARKPGYEEILPLIEKKIHDEKAGALTS</sequence>
<dbReference type="SUPFAM" id="SSF53774">
    <property type="entry name" value="Glutaminase/Asparaginase"/>
    <property type="match status" value="1"/>
</dbReference>
<dbReference type="InterPro" id="IPR002110">
    <property type="entry name" value="Ankyrin_rpt"/>
</dbReference>
<dbReference type="GO" id="GO:0004067">
    <property type="term" value="F:asparaginase activity"/>
    <property type="evidence" value="ECO:0007669"/>
    <property type="project" value="UniProtKB-UniRule"/>
</dbReference>
<feature type="domain" description="Asparaginase/glutaminase C-terminal" evidence="11">
    <location>
        <begin position="319"/>
        <end position="434"/>
    </location>
</feature>
<dbReference type="PIRSF" id="PIRSF001220">
    <property type="entry name" value="L-ASNase_gatD"/>
    <property type="match status" value="1"/>
</dbReference>
<dbReference type="SUPFAM" id="SSF48403">
    <property type="entry name" value="Ankyrin repeat"/>
    <property type="match status" value="1"/>
</dbReference>
<evidence type="ECO:0000256" key="3">
    <source>
        <dbReference type="ARBA" id="ARBA00022801"/>
    </source>
</evidence>
<protein>
    <recommendedName>
        <fullName evidence="1">asparaginase</fullName>
        <ecNumber evidence="1">3.5.1.1</ecNumber>
    </recommendedName>
</protein>
<dbReference type="InterPro" id="IPR041725">
    <property type="entry name" value="L-asparaginase_I"/>
</dbReference>
<reference evidence="12 13" key="1">
    <citation type="journal article" date="2017" name="Nat. Ecol. Evol.">
        <title>Scallop genome provides insights into evolution of bilaterian karyotype and development.</title>
        <authorList>
            <person name="Wang S."/>
            <person name="Zhang J."/>
            <person name="Jiao W."/>
            <person name="Li J."/>
            <person name="Xun X."/>
            <person name="Sun Y."/>
            <person name="Guo X."/>
            <person name="Huan P."/>
            <person name="Dong B."/>
            <person name="Zhang L."/>
            <person name="Hu X."/>
            <person name="Sun X."/>
            <person name="Wang J."/>
            <person name="Zhao C."/>
            <person name="Wang Y."/>
            <person name="Wang D."/>
            <person name="Huang X."/>
            <person name="Wang R."/>
            <person name="Lv J."/>
            <person name="Li Y."/>
            <person name="Zhang Z."/>
            <person name="Liu B."/>
            <person name="Lu W."/>
            <person name="Hui Y."/>
            <person name="Liang J."/>
            <person name="Zhou Z."/>
            <person name="Hou R."/>
            <person name="Li X."/>
            <person name="Liu Y."/>
            <person name="Li H."/>
            <person name="Ning X."/>
            <person name="Lin Y."/>
            <person name="Zhao L."/>
            <person name="Xing Q."/>
            <person name="Dou J."/>
            <person name="Li Y."/>
            <person name="Mao J."/>
            <person name="Guo H."/>
            <person name="Dou H."/>
            <person name="Li T."/>
            <person name="Mu C."/>
            <person name="Jiang W."/>
            <person name="Fu Q."/>
            <person name="Fu X."/>
            <person name="Miao Y."/>
            <person name="Liu J."/>
            <person name="Yu Q."/>
            <person name="Li R."/>
            <person name="Liao H."/>
            <person name="Li X."/>
            <person name="Kong Y."/>
            <person name="Jiang Z."/>
            <person name="Chourrout D."/>
            <person name="Li R."/>
            <person name="Bao Z."/>
        </authorList>
    </citation>
    <scope>NUCLEOTIDE SEQUENCE [LARGE SCALE GENOMIC DNA]</scope>
    <source>
        <strain evidence="12 13">PY_sf001</strain>
    </source>
</reference>
<evidence type="ECO:0000256" key="1">
    <source>
        <dbReference type="ARBA" id="ARBA00012920"/>
    </source>
</evidence>
<dbReference type="Pfam" id="PF12796">
    <property type="entry name" value="Ank_2"/>
    <property type="match status" value="1"/>
</dbReference>
<dbReference type="PROSITE" id="PS50088">
    <property type="entry name" value="ANK_REPEAT"/>
    <property type="match status" value="2"/>
</dbReference>
<evidence type="ECO:0000256" key="7">
    <source>
        <dbReference type="PIRSR" id="PIRSR001220-2"/>
    </source>
</evidence>
<dbReference type="GO" id="GO:0009066">
    <property type="term" value="P:aspartate family amino acid metabolic process"/>
    <property type="evidence" value="ECO:0007669"/>
    <property type="project" value="UniProtKB-ARBA"/>
</dbReference>
<keyword evidence="3" id="KW-0378">Hydrolase</keyword>
<dbReference type="PIRSF" id="PIRSF500176">
    <property type="entry name" value="L_ASNase"/>
    <property type="match status" value="1"/>
</dbReference>
<name>A0A210PUS4_MIZYE</name>
<dbReference type="InterPro" id="IPR036770">
    <property type="entry name" value="Ankyrin_rpt-contain_sf"/>
</dbReference>
<dbReference type="PRINTS" id="PR00139">
    <property type="entry name" value="ASNGLNASE"/>
</dbReference>
<dbReference type="PANTHER" id="PTHR11707">
    <property type="entry name" value="L-ASPARAGINASE"/>
    <property type="match status" value="1"/>
</dbReference>
<evidence type="ECO:0000259" key="11">
    <source>
        <dbReference type="Pfam" id="PF17763"/>
    </source>
</evidence>
<feature type="binding site" evidence="7">
    <location>
        <begin position="198"/>
        <end position="199"/>
    </location>
    <ligand>
        <name>substrate</name>
    </ligand>
</feature>
<keyword evidence="4 8" id="KW-0040">ANK repeat</keyword>
<dbReference type="OrthoDB" id="542841at2759"/>
<dbReference type="InterPro" id="IPR040919">
    <property type="entry name" value="Asparaginase_C"/>
</dbReference>
<dbReference type="InterPro" id="IPR027473">
    <property type="entry name" value="L-asparaginase_C"/>
</dbReference>
<dbReference type="Pfam" id="PF00710">
    <property type="entry name" value="Asparaginase"/>
    <property type="match status" value="1"/>
</dbReference>
<gene>
    <name evidence="12" type="ORF">KP79_PYT02281</name>
</gene>
<dbReference type="InterPro" id="IPR006033">
    <property type="entry name" value="AsnA_fam"/>
</dbReference>
<dbReference type="EMBL" id="NEDP02005478">
    <property type="protein sequence ID" value="OWF40238.1"/>
    <property type="molecule type" value="Genomic_DNA"/>
</dbReference>
<evidence type="ECO:0000259" key="10">
    <source>
        <dbReference type="Pfam" id="PF00710"/>
    </source>
</evidence>
<dbReference type="Proteomes" id="UP000242188">
    <property type="component" value="Unassembled WGS sequence"/>
</dbReference>
<dbReference type="Gene3D" id="1.25.40.20">
    <property type="entry name" value="Ankyrin repeat-containing domain"/>
    <property type="match status" value="2"/>
</dbReference>
<accession>A0A210PUS4</accession>
<evidence type="ECO:0000256" key="6">
    <source>
        <dbReference type="PIRSR" id="PIRSR001220-1"/>
    </source>
</evidence>
<dbReference type="Pfam" id="PF17763">
    <property type="entry name" value="Asparaginase_C"/>
    <property type="match status" value="1"/>
</dbReference>
<feature type="binding site" evidence="7">
    <location>
        <position position="167"/>
    </location>
    <ligand>
        <name>substrate</name>
    </ligand>
</feature>
<dbReference type="AlphaFoldDB" id="A0A210PUS4"/>
<dbReference type="SMART" id="SM00870">
    <property type="entry name" value="Asparaginase"/>
    <property type="match status" value="1"/>
</dbReference>
<dbReference type="PROSITE" id="PS00917">
    <property type="entry name" value="ASN_GLN_ASE_2"/>
    <property type="match status" value="1"/>
</dbReference>
<feature type="repeat" description="ANK" evidence="8">
    <location>
        <begin position="612"/>
        <end position="644"/>
    </location>
</feature>
<feature type="domain" description="L-asparaginase N-terminal" evidence="10">
    <location>
        <begin position="88"/>
        <end position="299"/>
    </location>
</feature>
<dbReference type="FunFam" id="3.40.50.1170:FF:000003">
    <property type="entry name" value="60 kDa lysophospholipase"/>
    <property type="match status" value="1"/>
</dbReference>
<dbReference type="NCBIfam" id="TIGR00519">
    <property type="entry name" value="asnASE_I"/>
    <property type="match status" value="1"/>
</dbReference>
<feature type="active site" description="O-isoaspartyl threonine intermediate" evidence="6">
    <location>
        <position position="97"/>
    </location>
</feature>
<dbReference type="InterPro" id="IPR036152">
    <property type="entry name" value="Asp/glu_Ase-like_sf"/>
</dbReference>
<evidence type="ECO:0000313" key="12">
    <source>
        <dbReference type="EMBL" id="OWF40238.1"/>
    </source>
</evidence>